<evidence type="ECO:0000256" key="2">
    <source>
        <dbReference type="ARBA" id="ARBA00022525"/>
    </source>
</evidence>
<keyword evidence="3" id="KW-0843">Virulence</keyword>
<accession>A0A7X0J8E4</accession>
<organism evidence="8 9">
    <name type="scientific">Pedobacter cryoconitis</name>
    <dbReference type="NCBI Taxonomy" id="188932"/>
    <lineage>
        <taxon>Bacteria</taxon>
        <taxon>Pseudomonadati</taxon>
        <taxon>Bacteroidota</taxon>
        <taxon>Sphingobacteriia</taxon>
        <taxon>Sphingobacteriales</taxon>
        <taxon>Sphingobacteriaceae</taxon>
        <taxon>Pedobacter</taxon>
    </lineage>
</organism>
<feature type="region of interest" description="Disordered" evidence="4">
    <location>
        <begin position="2173"/>
        <end position="2228"/>
    </location>
</feature>
<dbReference type="InterPro" id="IPR022385">
    <property type="entry name" value="Rhs_assc_core"/>
</dbReference>
<evidence type="ECO:0000313" key="8">
    <source>
        <dbReference type="EMBL" id="MBB6503009.1"/>
    </source>
</evidence>
<dbReference type="Pfam" id="PF03534">
    <property type="entry name" value="SpvB"/>
    <property type="match status" value="1"/>
</dbReference>
<dbReference type="RefSeq" id="WP_184629248.1">
    <property type="nucleotide sequence ID" value="NZ_JACHCC010000019.1"/>
</dbReference>
<feature type="compositionally biased region" description="Low complexity" evidence="4">
    <location>
        <begin position="2175"/>
        <end position="2187"/>
    </location>
</feature>
<evidence type="ECO:0000259" key="7">
    <source>
        <dbReference type="Pfam" id="PF12256"/>
    </source>
</evidence>
<dbReference type="Proteomes" id="UP000521017">
    <property type="component" value="Unassembled WGS sequence"/>
</dbReference>
<dbReference type="InterPro" id="IPR050708">
    <property type="entry name" value="T6SS_VgrG/RHS"/>
</dbReference>
<feature type="compositionally biased region" description="Basic and acidic residues" evidence="4">
    <location>
        <begin position="2202"/>
        <end position="2213"/>
    </location>
</feature>
<evidence type="ECO:0000256" key="1">
    <source>
        <dbReference type="ARBA" id="ARBA00004613"/>
    </source>
</evidence>
<dbReference type="Pfam" id="PF12256">
    <property type="entry name" value="TcdB_toxin_midN"/>
    <property type="match status" value="1"/>
</dbReference>
<dbReference type="PANTHER" id="PTHR32305">
    <property type="match status" value="1"/>
</dbReference>
<dbReference type="GO" id="GO:0005737">
    <property type="term" value="C:cytoplasm"/>
    <property type="evidence" value="ECO:0007669"/>
    <property type="project" value="InterPro"/>
</dbReference>
<dbReference type="EMBL" id="JACHCC010000019">
    <property type="protein sequence ID" value="MBB6503009.1"/>
    <property type="molecule type" value="Genomic_DNA"/>
</dbReference>
<dbReference type="InterPro" id="IPR028994">
    <property type="entry name" value="Integrin_alpha_N"/>
</dbReference>
<evidence type="ECO:0000256" key="3">
    <source>
        <dbReference type="ARBA" id="ARBA00023026"/>
    </source>
</evidence>
<dbReference type="Pfam" id="PF12255">
    <property type="entry name" value="TcdB_toxin_midC"/>
    <property type="match status" value="1"/>
</dbReference>
<evidence type="ECO:0000259" key="6">
    <source>
        <dbReference type="Pfam" id="PF12255"/>
    </source>
</evidence>
<keyword evidence="5" id="KW-0472">Membrane</keyword>
<feature type="domain" description="Insecticide toxin TcdB middle/C-terminal" evidence="6">
    <location>
        <begin position="871"/>
        <end position="977"/>
    </location>
</feature>
<dbReference type="InterPro" id="IPR022044">
    <property type="entry name" value="TcdB_toxin_mid/C"/>
</dbReference>
<sequence>MSESDKKTPDAAKIAAKEIAFPKGGGAVKGLGDSFNVNLFSGAGKYSIPIPVTPARGFEPQLSLDYSSGSGNGIFGLGFSLSLSKISIKINKRIPKYNVTDKYELDGDILVPQDNTIALPNPRSDQYKGQTCQVTAYIPRVENSFSQIEHWQNADKSLSFWKVITADNTQNLYGTDTQIANPDDPSQIFEWLIDQSADNKGNLIIYTYAAENSVNVPGNTYEVNRSYTANRYISTIQYGNYVDAKTDTNFAFEIAFNYGQPAKDAPQTSWPCRQDLFSFYHSGFEIRTCRLCQSIQMIHHFPDELGEPLMVKELVFTYKNLQEYTPVVFQGMSMLTKATLTGFRKELTDPQVLPPLEFSYSAFQPPAAPEFKLLQMGGDTIPGYLNATQFLPVDLNGEGLPGFLLSDDITSLYIEPLGDGKYRLPMANASFPTHQNIQNGRSVLTDIDGNGQLELVVKTPDTTGFYERTLEGGWNNFVPFEQYPTTISDPDMEFSDLSANGRSDLLLIETDKLLYYPSAGKKGYSAAHTVPNQNNFPLIKHGYQQELVTFANMFGDGLSHRVKISSGSVECWPCLGYGQFGKKVTFANAPVFDETFDTGQLFLADIDGSGTADLAYVYPDRIELFLNQSGNSFSDAVVVYLPDFFGAADRISFADILGNGTSCLVFTKISPVPTHYYYNFSGELTLADGTLKQSLKPYLLNKIDNNMGLVSCVNYCSSTKFLLEDKLTGKPWVTKLPFPVQLVEEITHYEALSSSRYVTKYKYHDGYYDPEQKQFMGFGFIESWDTETFEEFQASYTNPDYPVTELNKELFVPPVYTKSWFLNGAPASEYEKLLRQYKSEFFSNDKSAYDLPQSQFSPDIYTSNEKTFTEAYKALASKPLRTEVYALDGSPDSDKPYTVEESNYNVVLIQPACKGRYAVFMVNPKESITYHYERNDEDPRVEQHFVLQTDLLCGQPLQSCTIYIPRRGVQNPAYPEQYHIKGIITTDKYYNSSANDFSLRLRGIKYEELQFNLLGITNPPSGYFSFDELSSIVKTALNSIIPYLAPPSVSVQAQQFSRVSSFFCDPSGGVLSFGNVSPQILLHHIATAEFSNDNITAMFGQRLTQDAIKQLGGYVYDIESGYWENQGSVQSYYPASGFYLPSGTNSALGTQSTVTYDVYYLAPVTTTSYITTLPPVTNVVTATMDYQAMAPKQQVDINGNVTQVIFDALGQVIVTSLFGKENGLSVGGMLLYPYNGNPAQYILRTLTPDKKPIDFESVIKDDTNKEYYLQGASSYFYYDLNAYVDRKQPVNAIDLQRQNYATNPGGTTVFSCRTAIAYSDGMSRSLGSKTETEPYHSKPQWLVSGRSVYNNKGEVCESFLPYFSNTPFYETQEEITSLYQVPPPTITHYDPLLRIIRVDTPKGFFSKIEFTPWEQVHFDEDDTITDAVYYKNFIAAYPANPTQEQIDEKNALDAAAAFYNTPEKSVMDNMGNVIRSIQLLNDTTPPRELITFYGLDITGRKLVETDPRLYASNISKGTAYYNLKYQYSMSAEQPFVTDSADAGIQKHFSNIFDHLVWSLSARDYCQVIYYDGLQRRTHLLVKKVPGTDPVTDFDSFNLVELFTYGEDTQAPKDANLRGQIYRLKDLSGIATNSSYSMLGSVLQNNRQMTSVYKTAINWHDNVPLETSSCTSINTYNALNLLLSDTVQENAVSWNTTVNTYNLEGLLISISLTTGSNTIAIIENISYDANRQRIQVVYGNGVTTGYNYEASTQRLIRLLSQSGTQQALKVVQDINYTYDPVGNISCTRDASIATVFNNNQKVDPALICQYDSLYRLSRATGRQHMGISANTYKNNSTDGSFMQSVFSQSPLSDGQAIENYTENYTYDDSGNLVKKQHTAVSSSWGTETSVLENCNQLQLLKYDASGNQQQLAINNMVSLSYNCCENLVSATGIERPNENSDSDYYVYDNSEQRTRKVCEQYVNASSTNYSDTIYYGNYEVLRKGIQANDGTRSITTDRQTLRIMDGSVCLAIVYHWIAGGPGSTLSKPAPDQLRYQMTNKLGSVAVELDQQGLLVSYEEYFPYGGTSFIAGPNQVDVSLKTYRYSGKECDNSTGLYYYGRRYYVSWLGRWLNPDPAGTIDGLNLFAFVGGNPITFSDGDGRSIEILGYTVIAIVVVAVVAVLSIPAFKIHSTPTPKIKAASSDSSGSKKQTKPKPKPQPQLTKQERRQRSHTDRMANAQKVADAREAKEDLKAQKAARAAATRQALADAAAAAAALETARIQLLHTNASAARDANIPASKVVVSAYDAATNTHAIGLSGGGMHLSGGCRLGNCAEGDAAQALINGGSNVADIRFTKAVAMRAGVTTEMAVCMGCQEIYGQGRFPVNANMSNDRSGRSRARQPNPPGFRGGRARSTSPRPAGWAAHQN</sequence>
<keyword evidence="5" id="KW-0812">Transmembrane</keyword>
<evidence type="ECO:0000256" key="4">
    <source>
        <dbReference type="SAM" id="MobiDB-lite"/>
    </source>
</evidence>
<feature type="domain" description="Insecticide toxin TcdB middle/N-terminal" evidence="7">
    <location>
        <begin position="651"/>
        <end position="808"/>
    </location>
</feature>
<dbReference type="PANTHER" id="PTHR32305:SF15">
    <property type="entry name" value="PROTEIN RHSA-RELATED"/>
    <property type="match status" value="1"/>
</dbReference>
<dbReference type="SUPFAM" id="SSF69318">
    <property type="entry name" value="Integrin alpha N-terminal domain"/>
    <property type="match status" value="1"/>
</dbReference>
<feature type="region of interest" description="Disordered" evidence="4">
    <location>
        <begin position="2367"/>
        <end position="2406"/>
    </location>
</feature>
<dbReference type="GO" id="GO:0005576">
    <property type="term" value="C:extracellular region"/>
    <property type="evidence" value="ECO:0007669"/>
    <property type="project" value="UniProtKB-SubCell"/>
</dbReference>
<evidence type="ECO:0000313" key="9">
    <source>
        <dbReference type="Proteomes" id="UP000521017"/>
    </source>
</evidence>
<name>A0A7X0J8E4_9SPHI</name>
<dbReference type="Gene3D" id="2.180.10.10">
    <property type="entry name" value="RHS repeat-associated core"/>
    <property type="match status" value="1"/>
</dbReference>
<dbReference type="NCBIfam" id="TIGR03696">
    <property type="entry name" value="Rhs_assc_core"/>
    <property type="match status" value="1"/>
</dbReference>
<comment type="subcellular location">
    <subcellularLocation>
        <location evidence="1">Secreted</location>
    </subcellularLocation>
</comment>
<reference evidence="8 9" key="1">
    <citation type="submission" date="2020-08" db="EMBL/GenBank/DDBJ databases">
        <title>Genomic Encyclopedia of Type Strains, Phase IV (KMG-V): Genome sequencing to study the core and pangenomes of soil and plant-associated prokaryotes.</title>
        <authorList>
            <person name="Whitman W."/>
        </authorList>
    </citation>
    <scope>NUCLEOTIDE SEQUENCE [LARGE SCALE GENOMIC DNA]</scope>
    <source>
        <strain evidence="8 9">M2T3</strain>
    </source>
</reference>
<keyword evidence="5" id="KW-1133">Transmembrane helix</keyword>
<proteinExistence type="predicted"/>
<dbReference type="InterPro" id="IPR022045">
    <property type="entry name" value="TcdB_toxin_mid/N"/>
</dbReference>
<keyword evidence="2" id="KW-0964">Secreted</keyword>
<evidence type="ECO:0000256" key="5">
    <source>
        <dbReference type="SAM" id="Phobius"/>
    </source>
</evidence>
<gene>
    <name evidence="8" type="ORF">HDF25_005195</name>
</gene>
<feature type="transmembrane region" description="Helical" evidence="5">
    <location>
        <begin position="2144"/>
        <end position="2166"/>
    </location>
</feature>
<dbReference type="InterPro" id="IPR003284">
    <property type="entry name" value="Sal_SpvB"/>
</dbReference>
<comment type="caution">
    <text evidence="8">The sequence shown here is derived from an EMBL/GenBank/DDBJ whole genome shotgun (WGS) entry which is preliminary data.</text>
</comment>
<protein>
    <submittedName>
        <fullName evidence="8">RHS repeat-associated protein</fullName>
    </submittedName>
</protein>